<gene>
    <name evidence="2" type="ORF">ABL78_7724</name>
</gene>
<feature type="compositionally biased region" description="Polar residues" evidence="1">
    <location>
        <begin position="57"/>
        <end position="79"/>
    </location>
</feature>
<dbReference type="Proteomes" id="UP000038009">
    <property type="component" value="Unassembled WGS sequence"/>
</dbReference>
<dbReference type="OMA" id="MKWMSRS"/>
<sequence length="262" mass="28329">MDSYPSKAQKPCVPIGTCSPVDTCVRPTVAERAANLATSSSSLAGDSSHNGGGAPPQRQQADSTQAAVPNRGQTLQQSDWNPCVTTGAIQELSNGRFTCGHPNTFYLIGDPQHPNVRYLDTTYHVDYNATNGDVSSQRRPGLGVRSKRLMEQALAAAREMKAANDAARQQQLVAAEANVSNASRAFGPNISEYHATICDPQEVLPVLEELANDYQEDEPITVYTGNPHTGKTMVVHGKTPVDPMSSSRFGKHTYFTENKYAY</sequence>
<organism evidence="2 3">
    <name type="scientific">Leptomonas seymouri</name>
    <dbReference type="NCBI Taxonomy" id="5684"/>
    <lineage>
        <taxon>Eukaryota</taxon>
        <taxon>Discoba</taxon>
        <taxon>Euglenozoa</taxon>
        <taxon>Kinetoplastea</taxon>
        <taxon>Metakinetoplastina</taxon>
        <taxon>Trypanosomatida</taxon>
        <taxon>Trypanosomatidae</taxon>
        <taxon>Leishmaniinae</taxon>
        <taxon>Leptomonas</taxon>
    </lineage>
</organism>
<feature type="compositionally biased region" description="Low complexity" evidence="1">
    <location>
        <begin position="36"/>
        <end position="48"/>
    </location>
</feature>
<feature type="region of interest" description="Disordered" evidence="1">
    <location>
        <begin position="36"/>
        <end position="79"/>
    </location>
</feature>
<reference evidence="2 3" key="1">
    <citation type="journal article" date="2015" name="PLoS Pathog.">
        <title>Leptomonas seymouri: Adaptations to the Dixenous Life Cycle Analyzed by Genome Sequencing, Transcriptome Profiling and Co-infection with Leishmania donovani.</title>
        <authorList>
            <person name="Kraeva N."/>
            <person name="Butenko A."/>
            <person name="Hlavacova J."/>
            <person name="Kostygov A."/>
            <person name="Myskova J."/>
            <person name="Grybchuk D."/>
            <person name="Lestinova T."/>
            <person name="Votypka J."/>
            <person name="Volf P."/>
            <person name="Opperdoes F."/>
            <person name="Flegontov P."/>
            <person name="Lukes J."/>
            <person name="Yurchenko V."/>
        </authorList>
    </citation>
    <scope>NUCLEOTIDE SEQUENCE [LARGE SCALE GENOMIC DNA]</scope>
    <source>
        <strain evidence="2 3">ATCC 30220</strain>
    </source>
</reference>
<dbReference type="OrthoDB" id="278588at2759"/>
<dbReference type="EMBL" id="LJSK01000408">
    <property type="protein sequence ID" value="KPI83245.1"/>
    <property type="molecule type" value="Genomic_DNA"/>
</dbReference>
<name>A0A0N1HTL4_LEPSE</name>
<proteinExistence type="predicted"/>
<protein>
    <submittedName>
        <fullName evidence="2">Uncharacterized protein</fullName>
    </submittedName>
</protein>
<dbReference type="AlphaFoldDB" id="A0A0N1HTL4"/>
<accession>A0A0N1HTL4</accession>
<evidence type="ECO:0000256" key="1">
    <source>
        <dbReference type="SAM" id="MobiDB-lite"/>
    </source>
</evidence>
<evidence type="ECO:0000313" key="2">
    <source>
        <dbReference type="EMBL" id="KPI83245.1"/>
    </source>
</evidence>
<keyword evidence="3" id="KW-1185">Reference proteome</keyword>
<evidence type="ECO:0000313" key="3">
    <source>
        <dbReference type="Proteomes" id="UP000038009"/>
    </source>
</evidence>
<comment type="caution">
    <text evidence="2">The sequence shown here is derived from an EMBL/GenBank/DDBJ whole genome shotgun (WGS) entry which is preliminary data.</text>
</comment>
<dbReference type="VEuPathDB" id="TriTrypDB:Lsey_0408_0010"/>